<organism evidence="2 3">
    <name type="scientific">Dermatophagoides farinae</name>
    <name type="common">American house dust mite</name>
    <dbReference type="NCBI Taxonomy" id="6954"/>
    <lineage>
        <taxon>Eukaryota</taxon>
        <taxon>Metazoa</taxon>
        <taxon>Ecdysozoa</taxon>
        <taxon>Arthropoda</taxon>
        <taxon>Chelicerata</taxon>
        <taxon>Arachnida</taxon>
        <taxon>Acari</taxon>
        <taxon>Acariformes</taxon>
        <taxon>Sarcoptiformes</taxon>
        <taxon>Astigmata</taxon>
        <taxon>Psoroptidia</taxon>
        <taxon>Analgoidea</taxon>
        <taxon>Pyroglyphidae</taxon>
        <taxon>Dermatophagoidinae</taxon>
        <taxon>Dermatophagoides</taxon>
    </lineage>
</organism>
<evidence type="ECO:0000313" key="1">
    <source>
        <dbReference type="EMBL" id="KAH7641007.1"/>
    </source>
</evidence>
<reference evidence="1" key="2">
    <citation type="submission" date="2020-06" db="EMBL/GenBank/DDBJ databases">
        <authorList>
            <person name="Ji K."/>
            <person name="Li J."/>
        </authorList>
    </citation>
    <scope>NUCLEOTIDE SEQUENCE</scope>
    <source>
        <strain evidence="1">JKM2019</strain>
        <tissue evidence="1">Whole body</tissue>
    </source>
</reference>
<reference evidence="2" key="1">
    <citation type="submission" date="2013-05" db="EMBL/GenBank/DDBJ databases">
        <authorList>
            <person name="Yim A.K.Y."/>
            <person name="Chan T.F."/>
            <person name="Ji K.M."/>
            <person name="Liu X.Y."/>
            <person name="Zhou J.W."/>
            <person name="Li R.Q."/>
            <person name="Yang K.Y."/>
            <person name="Li J."/>
            <person name="Li M."/>
            <person name="Law P.T.W."/>
            <person name="Wu Y.L."/>
            <person name="Cai Z.L."/>
            <person name="Qin H."/>
            <person name="Bao Y."/>
            <person name="Leung R.K.K."/>
            <person name="Ng P.K.S."/>
            <person name="Zou J."/>
            <person name="Zhong X.J."/>
            <person name="Ran P.X."/>
            <person name="Zhong N.S."/>
            <person name="Liu Z.G."/>
            <person name="Tsui S.K.W."/>
        </authorList>
    </citation>
    <scope>NUCLEOTIDE SEQUENCE</scope>
    <source>
        <strain evidence="2">Derf</strain>
        <tissue evidence="2">Whole organism</tissue>
    </source>
</reference>
<dbReference type="EMBL" id="SDOV01000005">
    <property type="protein sequence ID" value="KAH7641007.1"/>
    <property type="molecule type" value="Genomic_DNA"/>
</dbReference>
<evidence type="ECO:0000313" key="2">
    <source>
        <dbReference type="EMBL" id="KAH9526659.1"/>
    </source>
</evidence>
<proteinExistence type="predicted"/>
<dbReference type="EMBL" id="ASGP02000001">
    <property type="protein sequence ID" value="KAH9526659.1"/>
    <property type="molecule type" value="Genomic_DNA"/>
</dbReference>
<keyword evidence="3" id="KW-1185">Reference proteome</keyword>
<dbReference type="Proteomes" id="UP000828236">
    <property type="component" value="Unassembled WGS sequence"/>
</dbReference>
<reference evidence="2" key="4">
    <citation type="journal article" date="2022" name="Res Sq">
        <title>Comparative Genomics Reveals Insights into the Divergent Evolution of Astigmatic Mites and Household Pest Adaptations.</title>
        <authorList>
            <person name="Xiong Q."/>
            <person name="Wan A.T.-Y."/>
            <person name="Liu X.-Y."/>
            <person name="Fung C.S.-H."/>
            <person name="Xiao X."/>
            <person name="Malainual N."/>
            <person name="Hou J."/>
            <person name="Wang L."/>
            <person name="Wang M."/>
            <person name="Yang K."/>
            <person name="Cui Y."/>
            <person name="Leung E."/>
            <person name="Nong W."/>
            <person name="Shin S.-K."/>
            <person name="Au S."/>
            <person name="Jeong K.Y."/>
            <person name="Chew F.T."/>
            <person name="Hui J."/>
            <person name="Leung T.F."/>
            <person name="Tungtrongchitr A."/>
            <person name="Zhong N."/>
            <person name="Liu Z."/>
            <person name="Tsui S."/>
        </authorList>
    </citation>
    <scope>NUCLEOTIDE SEQUENCE</scope>
    <source>
        <strain evidence="2">Derf</strain>
        <tissue evidence="2">Whole organism</tissue>
    </source>
</reference>
<name>A0A922L8M4_DERFA</name>
<reference evidence="1" key="3">
    <citation type="journal article" date="2021" name="World Allergy Organ. J.">
        <title>Chromosome-level assembly of Dermatophagoides farinae genome and transcriptome reveals two novel allergens Der f 37 and Der f 39.</title>
        <authorList>
            <person name="Chen J."/>
            <person name="Cai Z."/>
            <person name="Fan D."/>
            <person name="Hu J."/>
            <person name="Hou Y."/>
            <person name="He Y."/>
            <person name="Zhang Z."/>
            <person name="Zhao Z."/>
            <person name="Gao P."/>
            <person name="Hu W."/>
            <person name="Sun J."/>
            <person name="Li J."/>
            <person name="Ji K."/>
        </authorList>
    </citation>
    <scope>NUCLEOTIDE SEQUENCE</scope>
    <source>
        <strain evidence="1">JKM2019</strain>
    </source>
</reference>
<sequence>MSKLDESNEPASNCYCGKYLFTIIKLPWIKCKTFYRKIVNRNTTKSKANDKRKHSLLINQMIIDNNNQNIDNLSSKTIIFTMNNNNNGGYNDDTNCENLLLIKCPNCHRKSVIESMMTNNRYSSLWQLSTTNDRMKQIVSSSSKSAMNLFTCGAGNNFRSQPNTPACMPEENPRGKLQTKTPSPSNYCRVATCEKLHIHDITPKCLETFAPSSTCSSCQYCDRKHIGPNHDQLLMVKQLVKELPLSPTTIIPVTDTVIVDGQTIENQKPEITTGLTSSLLMQWPLPEYRPQNSPDHLYRRFEF</sequence>
<accession>A0A922L8M4</accession>
<gene>
    <name evidence="2" type="ORF">DERF_000725</name>
    <name evidence="1" type="ORF">HUG17_8476</name>
</gene>
<comment type="caution">
    <text evidence="2">The sequence shown here is derived from an EMBL/GenBank/DDBJ whole genome shotgun (WGS) entry which is preliminary data.</text>
</comment>
<dbReference type="AlphaFoldDB" id="A0A922L8M4"/>
<protein>
    <submittedName>
        <fullName evidence="2">Uncharacterized protein</fullName>
    </submittedName>
</protein>
<dbReference type="Proteomes" id="UP000790347">
    <property type="component" value="Unassembled WGS sequence"/>
</dbReference>
<evidence type="ECO:0000313" key="3">
    <source>
        <dbReference type="Proteomes" id="UP000790347"/>
    </source>
</evidence>